<comment type="subcellular location">
    <subcellularLocation>
        <location evidence="10">Mitochondrion inner membrane</location>
        <topology evidence="10">Multi-pass membrane protein</topology>
    </subcellularLocation>
</comment>
<evidence type="ECO:0000256" key="8">
    <source>
        <dbReference type="ARBA" id="ARBA00023136"/>
    </source>
</evidence>
<comment type="caution">
    <text evidence="12">The sequence shown here is derived from an EMBL/GenBank/DDBJ whole genome shotgun (WGS) entry which is preliminary data.</text>
</comment>
<feature type="transmembrane region" description="Helical" evidence="10">
    <location>
        <begin position="382"/>
        <end position="403"/>
    </location>
</feature>
<comment type="function">
    <text evidence="9">Required for the maintenance of the structure of the mitochondrial inner membrane. Involved in mitochondrial morphology. Causes growth arrest when highly overexpressed.</text>
</comment>
<evidence type="ECO:0000256" key="2">
    <source>
        <dbReference type="ARBA" id="ARBA00022692"/>
    </source>
</evidence>
<accession>A0A9P7DLI1</accession>
<feature type="transmembrane region" description="Helical" evidence="10">
    <location>
        <begin position="261"/>
        <end position="281"/>
    </location>
</feature>
<dbReference type="AlphaFoldDB" id="A0A9P7DLI1"/>
<dbReference type="PANTHER" id="PTHR31961:SF3">
    <property type="entry name" value="SENSITIVE TO HIGH EXPRESSION PROTEIN 9, MITOCHONDRIAL"/>
    <property type="match status" value="1"/>
</dbReference>
<dbReference type="Pfam" id="PF05546">
    <property type="entry name" value="She9_MDM33"/>
    <property type="match status" value="1"/>
</dbReference>
<sequence>MLGTRVWRPVNNLRTFSHSCLRPNVQSTRSLSPGPSNVDPQAQSRQETHANVPEGVKHPSGVVPAGSKVQSDSPRQLNSKISAYDLDTIKQRIGDWIALATAGFKQQTNGLRQRTDEFTQKTSTRFFQLGSQLNRVTGYEEIDSLKQRVVEQEARIMATRQAAREAKTSYDDAVLQRSLSQRQVNELLQRKSSWTDADVSAFTSLVRSDHQLEQHEIATKAKVSENDDALDREFAELMRAILARYHEEQVWSDKIRSASTYGSIMVLGVNVVVFILAIIVVEPWKRRRLAQTFEKKVEEMAAETQALIESGIAKLDKRLVKQEGLTSEIVERAAYDARDLSSESLSVPTVTVSVPGKQADVGPEHSSIWSHPISRIIQDREVLLIVGSAITGSAVTLLARSLFGT</sequence>
<evidence type="ECO:0000256" key="6">
    <source>
        <dbReference type="ARBA" id="ARBA00023054"/>
    </source>
</evidence>
<keyword evidence="5 10" id="KW-1133">Transmembrane helix</keyword>
<evidence type="ECO:0000256" key="3">
    <source>
        <dbReference type="ARBA" id="ARBA00022792"/>
    </source>
</evidence>
<comment type="similarity">
    <text evidence="1 10">Belongs to the SHE9 family.</text>
</comment>
<keyword evidence="8 10" id="KW-0472">Membrane</keyword>
<keyword evidence="4 10" id="KW-0809">Transit peptide</keyword>
<feature type="region of interest" description="Disordered" evidence="11">
    <location>
        <begin position="24"/>
        <end position="76"/>
    </location>
</feature>
<evidence type="ECO:0000313" key="13">
    <source>
        <dbReference type="Proteomes" id="UP000719766"/>
    </source>
</evidence>
<gene>
    <name evidence="12" type="ORF">HD556DRAFT_1233079</name>
</gene>
<evidence type="ECO:0000256" key="4">
    <source>
        <dbReference type="ARBA" id="ARBA00022946"/>
    </source>
</evidence>
<dbReference type="RefSeq" id="XP_041162737.1">
    <property type="nucleotide sequence ID" value="XM_041297563.1"/>
</dbReference>
<protein>
    <recommendedName>
        <fullName evidence="10">Sensitive to high expression protein 9, mitochondrial</fullName>
    </recommendedName>
</protein>
<keyword evidence="6" id="KW-0175">Coiled coil</keyword>
<reference evidence="12" key="1">
    <citation type="journal article" date="2020" name="New Phytol.">
        <title>Comparative genomics reveals dynamic genome evolution in host specialist ectomycorrhizal fungi.</title>
        <authorList>
            <person name="Lofgren L.A."/>
            <person name="Nguyen N.H."/>
            <person name="Vilgalys R."/>
            <person name="Ruytinx J."/>
            <person name="Liao H.L."/>
            <person name="Branco S."/>
            <person name="Kuo A."/>
            <person name="LaButti K."/>
            <person name="Lipzen A."/>
            <person name="Andreopoulos W."/>
            <person name="Pangilinan J."/>
            <person name="Riley R."/>
            <person name="Hundley H."/>
            <person name="Na H."/>
            <person name="Barry K."/>
            <person name="Grigoriev I.V."/>
            <person name="Stajich J.E."/>
            <person name="Kennedy P.G."/>
        </authorList>
    </citation>
    <scope>NUCLEOTIDE SEQUENCE</scope>
    <source>
        <strain evidence="12">S12</strain>
    </source>
</reference>
<keyword evidence="7 10" id="KW-0496">Mitochondrion</keyword>
<evidence type="ECO:0000256" key="10">
    <source>
        <dbReference type="RuleBase" id="RU364128"/>
    </source>
</evidence>
<keyword evidence="2 10" id="KW-0812">Transmembrane</keyword>
<keyword evidence="3 10" id="KW-0999">Mitochondrion inner membrane</keyword>
<proteinExistence type="inferred from homology"/>
<feature type="compositionally biased region" description="Polar residues" evidence="11">
    <location>
        <begin position="24"/>
        <end position="45"/>
    </location>
</feature>
<evidence type="ECO:0000256" key="11">
    <source>
        <dbReference type="SAM" id="MobiDB-lite"/>
    </source>
</evidence>
<name>A0A9P7DLI1_9AGAM</name>
<dbReference type="EMBL" id="JABBWE010000015">
    <property type="protein sequence ID" value="KAG1797784.1"/>
    <property type="molecule type" value="Genomic_DNA"/>
</dbReference>
<evidence type="ECO:0000256" key="9">
    <source>
        <dbReference type="ARBA" id="ARBA00024807"/>
    </source>
</evidence>
<evidence type="ECO:0000256" key="5">
    <source>
        <dbReference type="ARBA" id="ARBA00022989"/>
    </source>
</evidence>
<dbReference type="GO" id="GO:0005743">
    <property type="term" value="C:mitochondrial inner membrane"/>
    <property type="evidence" value="ECO:0007669"/>
    <property type="project" value="UniProtKB-SubCell"/>
</dbReference>
<dbReference type="InterPro" id="IPR008839">
    <property type="entry name" value="MDM33_fungi"/>
</dbReference>
<dbReference type="OrthoDB" id="5595506at2759"/>
<evidence type="ECO:0000313" key="12">
    <source>
        <dbReference type="EMBL" id="KAG1797784.1"/>
    </source>
</evidence>
<dbReference type="GO" id="GO:0007007">
    <property type="term" value="P:inner mitochondrial membrane organization"/>
    <property type="evidence" value="ECO:0007669"/>
    <property type="project" value="TreeGrafter"/>
</dbReference>
<organism evidence="12 13">
    <name type="scientific">Suillus plorans</name>
    <dbReference type="NCBI Taxonomy" id="116603"/>
    <lineage>
        <taxon>Eukaryota</taxon>
        <taxon>Fungi</taxon>
        <taxon>Dikarya</taxon>
        <taxon>Basidiomycota</taxon>
        <taxon>Agaricomycotina</taxon>
        <taxon>Agaricomycetes</taxon>
        <taxon>Agaricomycetidae</taxon>
        <taxon>Boletales</taxon>
        <taxon>Suillineae</taxon>
        <taxon>Suillaceae</taxon>
        <taxon>Suillus</taxon>
    </lineage>
</organism>
<comment type="subunit">
    <text evidence="10">Homooligomer.</text>
</comment>
<dbReference type="Proteomes" id="UP000719766">
    <property type="component" value="Unassembled WGS sequence"/>
</dbReference>
<evidence type="ECO:0000256" key="7">
    <source>
        <dbReference type="ARBA" id="ARBA00023128"/>
    </source>
</evidence>
<dbReference type="PANTHER" id="PTHR31961">
    <property type="entry name" value="SENSITIVE TO HIGH EXPRESSION PROTEIN 9, MITOCHONDRIAL"/>
    <property type="match status" value="1"/>
</dbReference>
<keyword evidence="13" id="KW-1185">Reference proteome</keyword>
<dbReference type="GeneID" id="64591327"/>
<evidence type="ECO:0000256" key="1">
    <source>
        <dbReference type="ARBA" id="ARBA00007472"/>
    </source>
</evidence>